<comment type="subunit">
    <text evidence="8">Component of the translation initiation factor 2B (eIF2B) complex which is a heterodecamer of two sets of five different subunits: alpha, beta, gamma, delta and epsilon. Subunits alpha, beta and delta comprise a regulatory subcomplex and subunits epsilon and gamma comprise a catalytic subcomplex. Within the complex, the hexameric regulatory complex resides at the center, with the two heterodimeric catalytic subcomplexes bound on opposite sides.</text>
</comment>
<evidence type="ECO:0000313" key="11">
    <source>
        <dbReference type="Proteomes" id="UP000781932"/>
    </source>
</evidence>
<dbReference type="InterPro" id="IPR037171">
    <property type="entry name" value="NagB/RpiA_transferase-like"/>
</dbReference>
<dbReference type="InterPro" id="IPR000649">
    <property type="entry name" value="IF-2B-related"/>
</dbReference>
<keyword evidence="11" id="KW-1185">Reference proteome</keyword>
<gene>
    <name evidence="10" type="ORF">CkaCkLH20_00850</name>
</gene>
<dbReference type="InterPro" id="IPR042529">
    <property type="entry name" value="IF_2B-like_C"/>
</dbReference>
<dbReference type="InterPro" id="IPR042528">
    <property type="entry name" value="elF-2B_alpha_N"/>
</dbReference>
<keyword evidence="3" id="KW-0963">Cytoplasm</keyword>
<organism evidence="10 11">
    <name type="scientific">Colletotrichum karsti</name>
    <dbReference type="NCBI Taxonomy" id="1095194"/>
    <lineage>
        <taxon>Eukaryota</taxon>
        <taxon>Fungi</taxon>
        <taxon>Dikarya</taxon>
        <taxon>Ascomycota</taxon>
        <taxon>Pezizomycotina</taxon>
        <taxon>Sordariomycetes</taxon>
        <taxon>Hypocreomycetidae</taxon>
        <taxon>Glomerellales</taxon>
        <taxon>Glomerellaceae</taxon>
        <taxon>Colletotrichum</taxon>
        <taxon>Colletotrichum boninense species complex</taxon>
    </lineage>
</organism>
<dbReference type="GeneID" id="62156644"/>
<dbReference type="PANTHER" id="PTHR45860:SF1">
    <property type="entry name" value="TRANSLATION INITIATION FACTOR EIF-2B SUBUNIT ALPHA"/>
    <property type="match status" value="1"/>
</dbReference>
<evidence type="ECO:0000256" key="7">
    <source>
        <dbReference type="ARBA" id="ARBA00044236"/>
    </source>
</evidence>
<dbReference type="AlphaFoldDB" id="A0A9P6IF53"/>
<evidence type="ECO:0000256" key="6">
    <source>
        <dbReference type="ARBA" id="ARBA00044208"/>
    </source>
</evidence>
<proteinExistence type="inferred from homology"/>
<evidence type="ECO:0000256" key="9">
    <source>
        <dbReference type="RuleBase" id="RU003814"/>
    </source>
</evidence>
<reference evidence="10" key="2">
    <citation type="submission" date="2020-11" db="EMBL/GenBank/DDBJ databases">
        <title>Whole genome sequencing of Colletotrichum sp.</title>
        <authorList>
            <person name="Li H."/>
        </authorList>
    </citation>
    <scope>NUCLEOTIDE SEQUENCE</scope>
    <source>
        <strain evidence="10">CkLH20</strain>
    </source>
</reference>
<evidence type="ECO:0000313" key="10">
    <source>
        <dbReference type="EMBL" id="KAF9881704.1"/>
    </source>
</evidence>
<protein>
    <recommendedName>
        <fullName evidence="6">Translation initiation factor eIF2B subunit alpha</fullName>
    </recommendedName>
    <alternativeName>
        <fullName evidence="7">eIF2B GDP-GTP exchange factor subunit alpha</fullName>
    </alternativeName>
</protein>
<comment type="caution">
    <text evidence="10">The sequence shown here is derived from an EMBL/GenBank/DDBJ whole genome shotgun (WGS) entry which is preliminary data.</text>
</comment>
<dbReference type="OrthoDB" id="10249309at2759"/>
<accession>A0A9P6IF53</accession>
<dbReference type="GO" id="GO:0005829">
    <property type="term" value="C:cytosol"/>
    <property type="evidence" value="ECO:0007669"/>
    <property type="project" value="UniProtKB-SubCell"/>
</dbReference>
<evidence type="ECO:0000256" key="3">
    <source>
        <dbReference type="ARBA" id="ARBA00022490"/>
    </source>
</evidence>
<evidence type="ECO:0000256" key="2">
    <source>
        <dbReference type="ARBA" id="ARBA00007251"/>
    </source>
</evidence>
<evidence type="ECO:0000256" key="1">
    <source>
        <dbReference type="ARBA" id="ARBA00004514"/>
    </source>
</evidence>
<dbReference type="RefSeq" id="XP_038751165.1">
    <property type="nucleotide sequence ID" value="XM_038883570.1"/>
</dbReference>
<sequence>MALLSSPAAIVPHHSRRFCRLPLSPSLVYSLPHRTLFSNTAIMATDVAPAATAPSDLPVRTKETENQSVDIVATYHSLVEDADLTKPVAAIEALITLLNASGTTTVYETLDLVKRHSKLLHASVKNPVPLQAGTDLFLQYLVSSLKQQESGAVDTSPHQSFEAVRTHLLRNGRLFASRAITARDRIADAGWRLIRDGKVVLTHGASRAVSSLLFKAAEQFGGGANGSGVRFKVVYVRDEHRPAESDRVVKELREKGIPVAEIAEPAVAHVLGLLRQVHMVFVGAEAVTQNGGIISRMGTYQIAKLAKQVGLPFYVAAESHKFARKLVIDQRDLGFQQHVLDFKTVGASEQPEDAVDYTPPDLISYLVTENGVKLPTYVFEQLLEIYGSFGSLDV</sequence>
<dbReference type="GO" id="GO:0005851">
    <property type="term" value="C:eukaryotic translation initiation factor 2B complex"/>
    <property type="evidence" value="ECO:0007669"/>
    <property type="project" value="TreeGrafter"/>
</dbReference>
<dbReference type="Proteomes" id="UP000781932">
    <property type="component" value="Unassembled WGS sequence"/>
</dbReference>
<dbReference type="Gene3D" id="1.20.120.1070">
    <property type="entry name" value="Translation initiation factor eIF-2B, N-terminal domain"/>
    <property type="match status" value="1"/>
</dbReference>
<dbReference type="GO" id="GO:0003743">
    <property type="term" value="F:translation initiation factor activity"/>
    <property type="evidence" value="ECO:0007669"/>
    <property type="project" value="UniProtKB-KW"/>
</dbReference>
<evidence type="ECO:0000256" key="5">
    <source>
        <dbReference type="ARBA" id="ARBA00022917"/>
    </source>
</evidence>
<name>A0A9P6IF53_9PEZI</name>
<evidence type="ECO:0000256" key="4">
    <source>
        <dbReference type="ARBA" id="ARBA00022540"/>
    </source>
</evidence>
<dbReference type="Pfam" id="PF01008">
    <property type="entry name" value="IF-2B"/>
    <property type="match status" value="1"/>
</dbReference>
<comment type="similarity">
    <text evidence="2 9">Belongs to the eIF-2B alpha/beta/delta subunits family.</text>
</comment>
<dbReference type="SUPFAM" id="SSF100950">
    <property type="entry name" value="NagB/RpiA/CoA transferase-like"/>
    <property type="match status" value="1"/>
</dbReference>
<dbReference type="EMBL" id="JAATWM020000002">
    <property type="protein sequence ID" value="KAF9881704.1"/>
    <property type="molecule type" value="Genomic_DNA"/>
</dbReference>
<comment type="subcellular location">
    <subcellularLocation>
        <location evidence="1">Cytoplasm</location>
        <location evidence="1">Cytosol</location>
    </subcellularLocation>
</comment>
<dbReference type="InterPro" id="IPR051501">
    <property type="entry name" value="eIF2B_alpha/beta/delta"/>
</dbReference>
<dbReference type="Gene3D" id="3.40.50.10470">
    <property type="entry name" value="Translation initiation factor eif-2b, domain 2"/>
    <property type="match status" value="1"/>
</dbReference>
<keyword evidence="5" id="KW-0648">Protein biosynthesis</keyword>
<reference evidence="10" key="1">
    <citation type="submission" date="2020-03" db="EMBL/GenBank/DDBJ databases">
        <authorList>
            <person name="He L."/>
        </authorList>
    </citation>
    <scope>NUCLEOTIDE SEQUENCE</scope>
    <source>
        <strain evidence="10">CkLH20</strain>
    </source>
</reference>
<evidence type="ECO:0000256" key="8">
    <source>
        <dbReference type="ARBA" id="ARBA00046432"/>
    </source>
</evidence>
<keyword evidence="4 10" id="KW-0396">Initiation factor</keyword>
<dbReference type="PANTHER" id="PTHR45860">
    <property type="entry name" value="TRANSLATION INITIATION FACTOR EIF-2B SUBUNIT ALPHA"/>
    <property type="match status" value="1"/>
</dbReference>
<dbReference type="GO" id="GO:0005085">
    <property type="term" value="F:guanyl-nucleotide exchange factor activity"/>
    <property type="evidence" value="ECO:0007669"/>
    <property type="project" value="TreeGrafter"/>
</dbReference>